<keyword evidence="2" id="KW-1185">Reference proteome</keyword>
<evidence type="ECO:0000313" key="1">
    <source>
        <dbReference type="EMBL" id="KAJ4468884.1"/>
    </source>
</evidence>
<dbReference type="InterPro" id="IPR025638">
    <property type="entry name" value="DUF4336"/>
</dbReference>
<reference evidence="1" key="1">
    <citation type="submission" date="2022-08" db="EMBL/GenBank/DDBJ databases">
        <title>A Global Phylogenomic Analysis of the Shiitake Genus Lentinula.</title>
        <authorList>
            <consortium name="DOE Joint Genome Institute"/>
            <person name="Sierra-Patev S."/>
            <person name="Min B."/>
            <person name="Naranjo-Ortiz M."/>
            <person name="Looney B."/>
            <person name="Konkel Z."/>
            <person name="Slot J.C."/>
            <person name="Sakamoto Y."/>
            <person name="Steenwyk J.L."/>
            <person name="Rokas A."/>
            <person name="Carro J."/>
            <person name="Camarero S."/>
            <person name="Ferreira P."/>
            <person name="Molpeceres G."/>
            <person name="Ruiz-Duenas F.J."/>
            <person name="Serrano A."/>
            <person name="Henrissat B."/>
            <person name="Drula E."/>
            <person name="Hughes K.W."/>
            <person name="Mata J.L."/>
            <person name="Ishikawa N.K."/>
            <person name="Vargas-Isla R."/>
            <person name="Ushijima S."/>
            <person name="Smith C.A."/>
            <person name="Ahrendt S."/>
            <person name="Andreopoulos W."/>
            <person name="He G."/>
            <person name="Labutti K."/>
            <person name="Lipzen A."/>
            <person name="Ng V."/>
            <person name="Riley R."/>
            <person name="Sandor L."/>
            <person name="Barry K."/>
            <person name="Martinez A.T."/>
            <person name="Xiao Y."/>
            <person name="Gibbons J.G."/>
            <person name="Terashima K."/>
            <person name="Grigoriev I.V."/>
            <person name="Hibbett D.S."/>
        </authorList>
    </citation>
    <scope>NUCLEOTIDE SEQUENCE</scope>
    <source>
        <strain evidence="1">JLM2183</strain>
    </source>
</reference>
<dbReference type="AlphaFoldDB" id="A0A9W8ZWK9"/>
<protein>
    <submittedName>
        <fullName evidence="1">Uncharacterized protein</fullName>
    </submittedName>
</protein>
<dbReference type="OrthoDB" id="421671at2759"/>
<proteinExistence type="predicted"/>
<organism evidence="1 2">
    <name type="scientific">Lentinula aciculospora</name>
    <dbReference type="NCBI Taxonomy" id="153920"/>
    <lineage>
        <taxon>Eukaryota</taxon>
        <taxon>Fungi</taxon>
        <taxon>Dikarya</taxon>
        <taxon>Basidiomycota</taxon>
        <taxon>Agaricomycotina</taxon>
        <taxon>Agaricomycetes</taxon>
        <taxon>Agaricomycetidae</taxon>
        <taxon>Agaricales</taxon>
        <taxon>Marasmiineae</taxon>
        <taxon>Omphalotaceae</taxon>
        <taxon>Lentinula</taxon>
    </lineage>
</organism>
<dbReference type="SUPFAM" id="SSF56281">
    <property type="entry name" value="Metallo-hydrolase/oxidoreductase"/>
    <property type="match status" value="1"/>
</dbReference>
<dbReference type="EMBL" id="JAOTPV010000034">
    <property type="protein sequence ID" value="KAJ4468884.1"/>
    <property type="molecule type" value="Genomic_DNA"/>
</dbReference>
<dbReference type="PANTHER" id="PTHR33835">
    <property type="entry name" value="YALI0C07656P"/>
    <property type="match status" value="1"/>
</dbReference>
<dbReference type="InterPro" id="IPR036866">
    <property type="entry name" value="RibonucZ/Hydroxyglut_hydro"/>
</dbReference>
<accession>A0A9W8ZWK9</accession>
<evidence type="ECO:0000313" key="2">
    <source>
        <dbReference type="Proteomes" id="UP001150266"/>
    </source>
</evidence>
<sequence>MSQNVSANLSDLVIREVTSGVWTFSRPFGRGPLGLLPWGGRSTAIKLSNNDVWVLASTPLTEDTKSTIDALGAVKWIVAADIVHHIFIGQYKREYPEAKVIGVEGLRDKKKKNKEELMIDGEYGVDSPGTLYGFEDEIKACYFSGFENKDIAFLHIATKTLIVADLLFNLPGTEQYSKSKVSPKLPIIGKLNPEGGLLRRLLWTLGNDKDAMRRDAKTVQEWGFERIIMCHGDVIETGGKRAWGEAYSKYLS</sequence>
<comment type="caution">
    <text evidence="1">The sequence shown here is derived from an EMBL/GenBank/DDBJ whole genome shotgun (WGS) entry which is preliminary data.</text>
</comment>
<dbReference type="Proteomes" id="UP001150266">
    <property type="component" value="Unassembled WGS sequence"/>
</dbReference>
<name>A0A9W8ZWK9_9AGAR</name>
<gene>
    <name evidence="1" type="ORF">J3R30DRAFT_1619847</name>
</gene>
<dbReference type="PANTHER" id="PTHR33835:SF1">
    <property type="entry name" value="METALLO-BETA-LACTAMASE DOMAIN-CONTAINING PROTEIN"/>
    <property type="match status" value="1"/>
</dbReference>